<feature type="compositionally biased region" description="Basic and acidic residues" evidence="1">
    <location>
        <begin position="124"/>
        <end position="136"/>
    </location>
</feature>
<dbReference type="InterPro" id="IPR009060">
    <property type="entry name" value="UBA-like_sf"/>
</dbReference>
<dbReference type="InterPro" id="IPR015940">
    <property type="entry name" value="UBA"/>
</dbReference>
<evidence type="ECO:0008006" key="6">
    <source>
        <dbReference type="Google" id="ProtNLM"/>
    </source>
</evidence>
<dbReference type="Gene3D" id="1.10.8.10">
    <property type="entry name" value="DNA helicase RuvA subunit, C-terminal domain"/>
    <property type="match status" value="1"/>
</dbReference>
<dbReference type="GO" id="GO:0043161">
    <property type="term" value="P:proteasome-mediated ubiquitin-dependent protein catabolic process"/>
    <property type="evidence" value="ECO:0007669"/>
    <property type="project" value="TreeGrafter"/>
</dbReference>
<accession>A0A5J4UEB2</accession>
<reference evidence="4 5" key="1">
    <citation type="submission" date="2019-03" db="EMBL/GenBank/DDBJ databases">
        <title>Single cell metagenomics reveals metabolic interactions within the superorganism composed of flagellate Streblomastix strix and complex community of Bacteroidetes bacteria on its surface.</title>
        <authorList>
            <person name="Treitli S.C."/>
            <person name="Kolisko M."/>
            <person name="Husnik F."/>
            <person name="Keeling P."/>
            <person name="Hampl V."/>
        </authorList>
    </citation>
    <scope>NUCLEOTIDE SEQUENCE [LARGE SCALE GENOMIC DNA]</scope>
    <source>
        <strain evidence="4">ST1C</strain>
    </source>
</reference>
<dbReference type="InterPro" id="IPR029071">
    <property type="entry name" value="Ubiquitin-like_domsf"/>
</dbReference>
<dbReference type="Pfam" id="PF00240">
    <property type="entry name" value="ubiquitin"/>
    <property type="match status" value="1"/>
</dbReference>
<feature type="compositionally biased region" description="Basic and acidic residues" evidence="1">
    <location>
        <begin position="145"/>
        <end position="162"/>
    </location>
</feature>
<feature type="region of interest" description="Disordered" evidence="1">
    <location>
        <begin position="78"/>
        <end position="214"/>
    </location>
</feature>
<dbReference type="EMBL" id="SNRW01017343">
    <property type="protein sequence ID" value="KAA6368453.1"/>
    <property type="molecule type" value="Genomic_DNA"/>
</dbReference>
<evidence type="ECO:0000259" key="3">
    <source>
        <dbReference type="PROSITE" id="PS50053"/>
    </source>
</evidence>
<dbReference type="PANTHER" id="PTHR10621:SF0">
    <property type="entry name" value="UV EXCISION REPAIR PROTEIN RAD23"/>
    <property type="match status" value="1"/>
</dbReference>
<feature type="compositionally biased region" description="Low complexity" evidence="1">
    <location>
        <begin position="78"/>
        <end position="87"/>
    </location>
</feature>
<dbReference type="SMART" id="SM00213">
    <property type="entry name" value="UBQ"/>
    <property type="match status" value="1"/>
</dbReference>
<comment type="caution">
    <text evidence="4">The sequence shown here is derived from an EMBL/GenBank/DDBJ whole genome shotgun (WGS) entry which is preliminary data.</text>
</comment>
<dbReference type="GO" id="GO:0070628">
    <property type="term" value="F:proteasome binding"/>
    <property type="evidence" value="ECO:0007669"/>
    <property type="project" value="TreeGrafter"/>
</dbReference>
<dbReference type="GO" id="GO:0005829">
    <property type="term" value="C:cytosol"/>
    <property type="evidence" value="ECO:0007669"/>
    <property type="project" value="TreeGrafter"/>
</dbReference>
<dbReference type="InterPro" id="IPR000626">
    <property type="entry name" value="Ubiquitin-like_dom"/>
</dbReference>
<dbReference type="PANTHER" id="PTHR10621">
    <property type="entry name" value="UV EXCISION REPAIR PROTEIN RAD23"/>
    <property type="match status" value="1"/>
</dbReference>
<sequence length="279" mass="32069">MKLTLTSTSSKLYQIDIAQEATVADLKQKMEEVHRFPTQALRIIFCGKELIDNQTLSEAGMGEKSEIVFFCKKNVVSSGNSSISNVGEHTIDNNSLLGKKQKPIKRKRKDRDNNNQSSSDEDDKLMVKDNEQDQNKEIQISLKGVEMKKKNEKKKQENRNKNDDEDELNSRTKKRMEEEEQYVGQEQCADYEEGEEYDDEEEEVEEEEDDDEENEVNFGININIDNEIALKQLAVMGFNRIQGEDALNQTNGNILMAISLLVDGVEKQNKQIKYCIQNE</sequence>
<feature type="domain" description="Ubiquitin-like" evidence="3">
    <location>
        <begin position="1"/>
        <end position="69"/>
    </location>
</feature>
<evidence type="ECO:0000256" key="1">
    <source>
        <dbReference type="SAM" id="MobiDB-lite"/>
    </source>
</evidence>
<proteinExistence type="predicted"/>
<feature type="domain" description="UBA" evidence="2">
    <location>
        <begin position="223"/>
        <end position="264"/>
    </location>
</feature>
<dbReference type="SUPFAM" id="SSF54236">
    <property type="entry name" value="Ubiquitin-like"/>
    <property type="match status" value="1"/>
</dbReference>
<dbReference type="CDD" id="cd17039">
    <property type="entry name" value="Ubl_ubiquitin_like"/>
    <property type="match status" value="1"/>
</dbReference>
<evidence type="ECO:0000313" key="4">
    <source>
        <dbReference type="EMBL" id="KAA6368453.1"/>
    </source>
</evidence>
<dbReference type="GO" id="GO:0043130">
    <property type="term" value="F:ubiquitin binding"/>
    <property type="evidence" value="ECO:0007669"/>
    <property type="project" value="TreeGrafter"/>
</dbReference>
<organism evidence="4 5">
    <name type="scientific">Streblomastix strix</name>
    <dbReference type="NCBI Taxonomy" id="222440"/>
    <lineage>
        <taxon>Eukaryota</taxon>
        <taxon>Metamonada</taxon>
        <taxon>Preaxostyla</taxon>
        <taxon>Oxymonadida</taxon>
        <taxon>Streblomastigidae</taxon>
        <taxon>Streblomastix</taxon>
    </lineage>
</organism>
<dbReference type="Gene3D" id="3.10.20.90">
    <property type="entry name" value="Phosphatidylinositol 3-kinase Catalytic Subunit, Chain A, domain 1"/>
    <property type="match status" value="1"/>
</dbReference>
<gene>
    <name evidence="4" type="ORF">EZS28_036021</name>
</gene>
<dbReference type="Proteomes" id="UP000324800">
    <property type="component" value="Unassembled WGS sequence"/>
</dbReference>
<evidence type="ECO:0000259" key="2">
    <source>
        <dbReference type="PROSITE" id="PS50030"/>
    </source>
</evidence>
<name>A0A5J4UEB2_9EUKA</name>
<dbReference type="AlphaFoldDB" id="A0A5J4UEB2"/>
<dbReference type="PROSITE" id="PS50030">
    <property type="entry name" value="UBA"/>
    <property type="match status" value="1"/>
</dbReference>
<dbReference type="GO" id="GO:0005654">
    <property type="term" value="C:nucleoplasm"/>
    <property type="evidence" value="ECO:0007669"/>
    <property type="project" value="TreeGrafter"/>
</dbReference>
<dbReference type="SUPFAM" id="SSF46934">
    <property type="entry name" value="UBA-like"/>
    <property type="match status" value="1"/>
</dbReference>
<dbReference type="PROSITE" id="PS50053">
    <property type="entry name" value="UBIQUITIN_2"/>
    <property type="match status" value="1"/>
</dbReference>
<dbReference type="OrthoDB" id="1916003at2759"/>
<dbReference type="GO" id="GO:0031593">
    <property type="term" value="F:polyubiquitin modification-dependent protein binding"/>
    <property type="evidence" value="ECO:0007669"/>
    <property type="project" value="TreeGrafter"/>
</dbReference>
<feature type="compositionally biased region" description="Basic residues" evidence="1">
    <location>
        <begin position="99"/>
        <end position="109"/>
    </location>
</feature>
<evidence type="ECO:0000313" key="5">
    <source>
        <dbReference type="Proteomes" id="UP000324800"/>
    </source>
</evidence>
<feature type="compositionally biased region" description="Acidic residues" evidence="1">
    <location>
        <begin position="189"/>
        <end position="214"/>
    </location>
</feature>
<protein>
    <recommendedName>
        <fullName evidence="6">Ubiquitin-like domain-containing protein</fullName>
    </recommendedName>
</protein>